<dbReference type="PANTHER" id="PTHR37576">
    <property type="entry name" value="DEFECT AT LOW TEMPERATURE PROTEIN 1"/>
    <property type="match status" value="1"/>
</dbReference>
<reference evidence="2 3" key="1">
    <citation type="submission" date="2023-06" db="EMBL/GenBank/DDBJ databases">
        <title>Black Yeasts Isolated from many extreme environments.</title>
        <authorList>
            <person name="Coleine C."/>
            <person name="Stajich J.E."/>
            <person name="Selbmann L."/>
        </authorList>
    </citation>
    <scope>NUCLEOTIDE SEQUENCE [LARGE SCALE GENOMIC DNA]</scope>
    <source>
        <strain evidence="2 3">CCFEE 5887</strain>
    </source>
</reference>
<organism evidence="2 3">
    <name type="scientific">Vermiconidia calcicola</name>
    <dbReference type="NCBI Taxonomy" id="1690605"/>
    <lineage>
        <taxon>Eukaryota</taxon>
        <taxon>Fungi</taxon>
        <taxon>Dikarya</taxon>
        <taxon>Ascomycota</taxon>
        <taxon>Pezizomycotina</taxon>
        <taxon>Dothideomycetes</taxon>
        <taxon>Dothideomycetidae</taxon>
        <taxon>Mycosphaerellales</taxon>
        <taxon>Extremaceae</taxon>
        <taxon>Vermiconidia</taxon>
    </lineage>
</organism>
<evidence type="ECO:0008006" key="4">
    <source>
        <dbReference type="Google" id="ProtNLM"/>
    </source>
</evidence>
<accession>A0AAV9QDH0</accession>
<evidence type="ECO:0000313" key="3">
    <source>
        <dbReference type="Proteomes" id="UP001345827"/>
    </source>
</evidence>
<feature type="transmembrane region" description="Helical" evidence="1">
    <location>
        <begin position="309"/>
        <end position="333"/>
    </location>
</feature>
<dbReference type="AlphaFoldDB" id="A0AAV9QDH0"/>
<evidence type="ECO:0000313" key="2">
    <source>
        <dbReference type="EMBL" id="KAK5538443.1"/>
    </source>
</evidence>
<evidence type="ECO:0000256" key="1">
    <source>
        <dbReference type="SAM" id="Phobius"/>
    </source>
</evidence>
<protein>
    <recommendedName>
        <fullName evidence="4">Peptidase A1 domain-containing protein</fullName>
    </recommendedName>
</protein>
<gene>
    <name evidence="2" type="ORF">LTR25_003985</name>
</gene>
<keyword evidence="3" id="KW-1185">Reference proteome</keyword>
<keyword evidence="1" id="KW-0812">Transmembrane</keyword>
<dbReference type="EMBL" id="JAXLQG010000006">
    <property type="protein sequence ID" value="KAK5538443.1"/>
    <property type="molecule type" value="Genomic_DNA"/>
</dbReference>
<proteinExistence type="predicted"/>
<keyword evidence="1" id="KW-0472">Membrane</keyword>
<dbReference type="PANTHER" id="PTHR37576:SF2">
    <property type="entry name" value="DEFECT AT LOW TEMPERATURE PROTEIN 1"/>
    <property type="match status" value="1"/>
</dbReference>
<name>A0AAV9QDH0_9PEZI</name>
<dbReference type="Proteomes" id="UP001345827">
    <property type="component" value="Unassembled WGS sequence"/>
</dbReference>
<keyword evidence="1" id="KW-1133">Transmembrane helix</keyword>
<sequence>MIAIASIFVALCPINGPLLQRASTISNATVTSQQGLDLQVNKLIPRGFTGIVTSRSDSVNMLTSNFSTTARAYYGRSPIKLDSACTGTCKANVLGAGFYVNCASYEVRYNVSGGSYDSPTVFGAWVEYAVFDNPTTFNLNVQIKPKAGCTGNLAITNCTLQGGSVKYPVVIDGSTSTVGLDPATTIWDDTVVGDLDALTSETHLGGTTTYGGLFLALANQYNTDLQFQIGGAIGWEFFGAQSESSIAYAHDVGGQPTCDVYFTDPLADFLQGARELIFRTAVATANGSDTQSVVAQASGSHTVYKTSHVFLAIATLVSALAILSVLLTFNGFWRLGRKVSMSPLETAKAFDAPIMKEADSSAPTKALLNQVGGKPVKYGLVNDSAGFDREIALPHSDSGFNSISGSDIEMSGRIGTGMPAGAHLELADPKRVTTL</sequence>
<comment type="caution">
    <text evidence="2">The sequence shown here is derived from an EMBL/GenBank/DDBJ whole genome shotgun (WGS) entry which is preliminary data.</text>
</comment>